<evidence type="ECO:0000313" key="2">
    <source>
        <dbReference type="Proteomes" id="UP001177023"/>
    </source>
</evidence>
<sequence length="233" mass="26239">MVLLPITAVLTYLNAHRFHNLMMDSGLVPGRFFDVKRDLPPAGTTGIEADFVEHSNVNLPDISRTRLAALSVELEKSHSWASDQLSTERTQPTKSFDIHIVELERQSELHVAEIKFRQPASSWKSISDWICENTREIYGDVFHLVMPVNSVSEIFGHQMETLANRPGTSNLDLTIAKPIISRFGQIGLVNYHIKLQRTISYSVPIIEGQLRISSFAVEAPDLFSVTRAVERIS</sequence>
<gene>
    <name evidence="1" type="ORF">MSPICULIGERA_LOCUS5941</name>
</gene>
<evidence type="ECO:0000313" key="1">
    <source>
        <dbReference type="EMBL" id="CAJ0567388.1"/>
    </source>
</evidence>
<dbReference type="AlphaFoldDB" id="A0AA36CEB8"/>
<organism evidence="1 2">
    <name type="scientific">Mesorhabditis spiculigera</name>
    <dbReference type="NCBI Taxonomy" id="96644"/>
    <lineage>
        <taxon>Eukaryota</taxon>
        <taxon>Metazoa</taxon>
        <taxon>Ecdysozoa</taxon>
        <taxon>Nematoda</taxon>
        <taxon>Chromadorea</taxon>
        <taxon>Rhabditida</taxon>
        <taxon>Rhabditina</taxon>
        <taxon>Rhabditomorpha</taxon>
        <taxon>Rhabditoidea</taxon>
        <taxon>Rhabditidae</taxon>
        <taxon>Mesorhabditinae</taxon>
        <taxon>Mesorhabditis</taxon>
    </lineage>
</organism>
<proteinExistence type="predicted"/>
<accession>A0AA36CEB8</accession>
<comment type="caution">
    <text evidence="1">The sequence shown here is derived from an EMBL/GenBank/DDBJ whole genome shotgun (WGS) entry which is preliminary data.</text>
</comment>
<keyword evidence="2" id="KW-1185">Reference proteome</keyword>
<dbReference type="EMBL" id="CATQJA010001488">
    <property type="protein sequence ID" value="CAJ0567388.1"/>
    <property type="molecule type" value="Genomic_DNA"/>
</dbReference>
<dbReference type="Proteomes" id="UP001177023">
    <property type="component" value="Unassembled WGS sequence"/>
</dbReference>
<protein>
    <submittedName>
        <fullName evidence="1">Uncharacterized protein</fullName>
    </submittedName>
</protein>
<feature type="non-terminal residue" evidence="1">
    <location>
        <position position="233"/>
    </location>
</feature>
<name>A0AA36CEB8_9BILA</name>
<reference evidence="1" key="1">
    <citation type="submission" date="2023-06" db="EMBL/GenBank/DDBJ databases">
        <authorList>
            <person name="Delattre M."/>
        </authorList>
    </citation>
    <scope>NUCLEOTIDE SEQUENCE</scope>
    <source>
        <strain evidence="1">AF72</strain>
    </source>
</reference>